<dbReference type="SUPFAM" id="SSF53448">
    <property type="entry name" value="Nucleotide-diphospho-sugar transferases"/>
    <property type="match status" value="1"/>
</dbReference>
<reference evidence="2 3" key="1">
    <citation type="submission" date="2019-10" db="EMBL/GenBank/DDBJ databases">
        <title>Bacillus from the desert of Cuatro Cinegas, Coahuila.</title>
        <authorList>
            <person name="Olmedo-Alvarez G."/>
            <person name="Saldana S."/>
            <person name="Barcelo D."/>
        </authorList>
    </citation>
    <scope>NUCLEOTIDE SEQUENCE [LARGE SCALE GENOMIC DNA]</scope>
    <source>
        <strain evidence="2 3">CH155b_5T</strain>
    </source>
</reference>
<gene>
    <name evidence="2" type="ORF">F8163_21350</name>
</gene>
<dbReference type="Pfam" id="PF00535">
    <property type="entry name" value="Glycos_transf_2"/>
    <property type="match status" value="1"/>
</dbReference>
<comment type="caution">
    <text evidence="2">The sequence shown here is derived from an EMBL/GenBank/DDBJ whole genome shotgun (WGS) entry which is preliminary data.</text>
</comment>
<dbReference type="GO" id="GO:0016740">
    <property type="term" value="F:transferase activity"/>
    <property type="evidence" value="ECO:0007669"/>
    <property type="project" value="UniProtKB-KW"/>
</dbReference>
<dbReference type="AlphaFoldDB" id="A0A7V7S533"/>
<dbReference type="EMBL" id="WBPG01000026">
    <property type="protein sequence ID" value="KAB2441318.1"/>
    <property type="molecule type" value="Genomic_DNA"/>
</dbReference>
<protein>
    <submittedName>
        <fullName evidence="2">Glycosyltransferase family 2 protein</fullName>
    </submittedName>
</protein>
<dbReference type="InterPro" id="IPR029044">
    <property type="entry name" value="Nucleotide-diphossugar_trans"/>
</dbReference>
<dbReference type="InterPro" id="IPR001173">
    <property type="entry name" value="Glyco_trans_2-like"/>
</dbReference>
<accession>A0A7V7S533</accession>
<keyword evidence="2" id="KW-0808">Transferase</keyword>
<proteinExistence type="predicted"/>
<dbReference type="RefSeq" id="WP_151627356.1">
    <property type="nucleotide sequence ID" value="NZ_WBPG01000026.1"/>
</dbReference>
<evidence type="ECO:0000259" key="1">
    <source>
        <dbReference type="Pfam" id="PF00535"/>
    </source>
</evidence>
<sequence>MNSIPENIQDLFNSIVQIRKEEQYKPMSELLKIAEYNKNFLLGLRKKFINNFKENVSIVTCTNKPHFIENILLNYANQTWQNKELILILNKDDLDINYYRKKANRFENIHIYQIPEGTSLGNCYNFAVDKVKYDFIATFDDDDYYAPNYLADLMCAFQYTDADIVGKLTYFIYFEEKDILALRNPFQEYKFLDKNSFLDGGKKIVKKKVFDSVNFRDVSLLEDVYFCQDSMEKGFKIFSADKYNLAYLRRSNKDNHTWKEQDETILKWCSIISKTPPYRHNILA</sequence>
<dbReference type="Gene3D" id="3.90.550.10">
    <property type="entry name" value="Spore Coat Polysaccharide Biosynthesis Protein SpsA, Chain A"/>
    <property type="match status" value="1"/>
</dbReference>
<dbReference type="CDD" id="cd00761">
    <property type="entry name" value="Glyco_tranf_GTA_type"/>
    <property type="match status" value="1"/>
</dbReference>
<evidence type="ECO:0000313" key="2">
    <source>
        <dbReference type="EMBL" id="KAB2441318.1"/>
    </source>
</evidence>
<feature type="domain" description="Glycosyltransferase 2-like" evidence="1">
    <location>
        <begin position="58"/>
        <end position="184"/>
    </location>
</feature>
<organism evidence="2 3">
    <name type="scientific">Bacillus luti</name>
    <dbReference type="NCBI Taxonomy" id="2026191"/>
    <lineage>
        <taxon>Bacteria</taxon>
        <taxon>Bacillati</taxon>
        <taxon>Bacillota</taxon>
        <taxon>Bacilli</taxon>
        <taxon>Bacillales</taxon>
        <taxon>Bacillaceae</taxon>
        <taxon>Bacillus</taxon>
        <taxon>Bacillus cereus group</taxon>
    </lineage>
</organism>
<evidence type="ECO:0000313" key="3">
    <source>
        <dbReference type="Proteomes" id="UP000470409"/>
    </source>
</evidence>
<name>A0A7V7S533_9BACI</name>
<dbReference type="Proteomes" id="UP000470409">
    <property type="component" value="Unassembled WGS sequence"/>
</dbReference>